<keyword evidence="3" id="KW-0804">Transcription</keyword>
<proteinExistence type="predicted"/>
<organism evidence="6 7">
    <name type="scientific">Saccharothrix australiensis</name>
    <dbReference type="NCBI Taxonomy" id="2072"/>
    <lineage>
        <taxon>Bacteria</taxon>
        <taxon>Bacillati</taxon>
        <taxon>Actinomycetota</taxon>
        <taxon>Actinomycetes</taxon>
        <taxon>Pseudonocardiales</taxon>
        <taxon>Pseudonocardiaceae</taxon>
        <taxon>Saccharothrix</taxon>
    </lineage>
</organism>
<evidence type="ECO:0000256" key="1">
    <source>
        <dbReference type="ARBA" id="ARBA00023015"/>
    </source>
</evidence>
<keyword evidence="2" id="KW-0238">DNA-binding</keyword>
<dbReference type="InterPro" id="IPR036271">
    <property type="entry name" value="Tet_transcr_reg_TetR-rel_C_sf"/>
</dbReference>
<feature type="domain" description="HTH tetR-type" evidence="5">
    <location>
        <begin position="10"/>
        <end position="57"/>
    </location>
</feature>
<gene>
    <name evidence="6" type="ORF">C8E97_0902</name>
</gene>
<evidence type="ECO:0000313" key="7">
    <source>
        <dbReference type="Proteomes" id="UP000282084"/>
    </source>
</evidence>
<evidence type="ECO:0000313" key="6">
    <source>
        <dbReference type="EMBL" id="RKT52392.1"/>
    </source>
</evidence>
<dbReference type="SUPFAM" id="SSF48498">
    <property type="entry name" value="Tetracyclin repressor-like, C-terminal domain"/>
    <property type="match status" value="1"/>
</dbReference>
<protein>
    <submittedName>
        <fullName evidence="6">TetR family transcriptional regulator</fullName>
    </submittedName>
</protein>
<accession>A0A495VST4</accession>
<dbReference type="Pfam" id="PF00440">
    <property type="entry name" value="TetR_N"/>
    <property type="match status" value="1"/>
</dbReference>
<evidence type="ECO:0000256" key="4">
    <source>
        <dbReference type="SAM" id="MobiDB-lite"/>
    </source>
</evidence>
<evidence type="ECO:0000256" key="3">
    <source>
        <dbReference type="ARBA" id="ARBA00023163"/>
    </source>
</evidence>
<sequence length="219" mass="23948">MTEQARRAQIVGAAIETLAELGYAETSFKRIAARAGLSSTGLISYHFKGKQELVDEVRAEVLRRFADFVMGFLDRSDTAAGELRAFLVANLRFMRLHRSHMVALMQVRPHVSARDEGEDLRKMADLLREGQRAGEFRGFDAGVMAVFILALRNGVLARVAEDPDLDLDLCERELLEAVRRATTADRPVTGAEGTEGTDRPPGGAAPPRTSAGQPRGTRG</sequence>
<dbReference type="GO" id="GO:0000976">
    <property type="term" value="F:transcription cis-regulatory region binding"/>
    <property type="evidence" value="ECO:0007669"/>
    <property type="project" value="TreeGrafter"/>
</dbReference>
<keyword evidence="7" id="KW-1185">Reference proteome</keyword>
<dbReference type="PANTHER" id="PTHR30055:SF234">
    <property type="entry name" value="HTH-TYPE TRANSCRIPTIONAL REGULATOR BETI"/>
    <property type="match status" value="1"/>
</dbReference>
<dbReference type="AlphaFoldDB" id="A0A495VST4"/>
<dbReference type="SUPFAM" id="SSF46689">
    <property type="entry name" value="Homeodomain-like"/>
    <property type="match status" value="1"/>
</dbReference>
<reference evidence="6 7" key="1">
    <citation type="submission" date="2018-10" db="EMBL/GenBank/DDBJ databases">
        <title>Sequencing the genomes of 1000 actinobacteria strains.</title>
        <authorList>
            <person name="Klenk H.-P."/>
        </authorList>
    </citation>
    <scope>NUCLEOTIDE SEQUENCE [LARGE SCALE GENOMIC DNA]</scope>
    <source>
        <strain evidence="6 7">DSM 43800</strain>
    </source>
</reference>
<dbReference type="PANTHER" id="PTHR30055">
    <property type="entry name" value="HTH-TYPE TRANSCRIPTIONAL REGULATOR RUTR"/>
    <property type="match status" value="1"/>
</dbReference>
<dbReference type="InterPro" id="IPR009057">
    <property type="entry name" value="Homeodomain-like_sf"/>
</dbReference>
<evidence type="ECO:0000259" key="5">
    <source>
        <dbReference type="Pfam" id="PF00440"/>
    </source>
</evidence>
<feature type="region of interest" description="Disordered" evidence="4">
    <location>
        <begin position="180"/>
        <end position="219"/>
    </location>
</feature>
<dbReference type="EMBL" id="RBXO01000001">
    <property type="protein sequence ID" value="RKT52392.1"/>
    <property type="molecule type" value="Genomic_DNA"/>
</dbReference>
<dbReference type="Gene3D" id="1.10.357.10">
    <property type="entry name" value="Tetracycline Repressor, domain 2"/>
    <property type="match status" value="1"/>
</dbReference>
<name>A0A495VST4_9PSEU</name>
<dbReference type="InterPro" id="IPR050109">
    <property type="entry name" value="HTH-type_TetR-like_transc_reg"/>
</dbReference>
<dbReference type="Proteomes" id="UP000282084">
    <property type="component" value="Unassembled WGS sequence"/>
</dbReference>
<dbReference type="InterPro" id="IPR001647">
    <property type="entry name" value="HTH_TetR"/>
</dbReference>
<dbReference type="GO" id="GO:0003700">
    <property type="term" value="F:DNA-binding transcription factor activity"/>
    <property type="evidence" value="ECO:0007669"/>
    <property type="project" value="TreeGrafter"/>
</dbReference>
<evidence type="ECO:0000256" key="2">
    <source>
        <dbReference type="ARBA" id="ARBA00023125"/>
    </source>
</evidence>
<keyword evidence="1" id="KW-0805">Transcription regulation</keyword>
<comment type="caution">
    <text evidence="6">The sequence shown here is derived from an EMBL/GenBank/DDBJ whole genome shotgun (WGS) entry which is preliminary data.</text>
</comment>